<dbReference type="Proteomes" id="UP001629113">
    <property type="component" value="Unassembled WGS sequence"/>
</dbReference>
<gene>
    <name evidence="6" type="ORF">PVAG01_02054</name>
</gene>
<evidence type="ECO:0000256" key="1">
    <source>
        <dbReference type="ARBA" id="ARBA00007870"/>
    </source>
</evidence>
<dbReference type="PANTHER" id="PTHR21708">
    <property type="entry name" value="PROBABLE 2-DEHYDROPANTOATE 2-REDUCTASE"/>
    <property type="match status" value="1"/>
</dbReference>
<dbReference type="Pfam" id="PF02558">
    <property type="entry name" value="ApbA"/>
    <property type="match status" value="1"/>
</dbReference>
<keyword evidence="2" id="KW-0521">NADP</keyword>
<dbReference type="InterPro" id="IPR008927">
    <property type="entry name" value="6-PGluconate_DH-like_C_sf"/>
</dbReference>
<dbReference type="NCBIfam" id="TIGR00745">
    <property type="entry name" value="apbA_panE"/>
    <property type="match status" value="1"/>
</dbReference>
<keyword evidence="3" id="KW-0560">Oxidoreductase</keyword>
<organism evidence="6 7">
    <name type="scientific">Phlyctema vagabunda</name>
    <dbReference type="NCBI Taxonomy" id="108571"/>
    <lineage>
        <taxon>Eukaryota</taxon>
        <taxon>Fungi</taxon>
        <taxon>Dikarya</taxon>
        <taxon>Ascomycota</taxon>
        <taxon>Pezizomycotina</taxon>
        <taxon>Leotiomycetes</taxon>
        <taxon>Helotiales</taxon>
        <taxon>Dermateaceae</taxon>
        <taxon>Phlyctema</taxon>
    </lineage>
</organism>
<dbReference type="SUPFAM" id="SSF48179">
    <property type="entry name" value="6-phosphogluconate dehydrogenase C-terminal domain-like"/>
    <property type="match status" value="1"/>
</dbReference>
<dbReference type="Pfam" id="PF08546">
    <property type="entry name" value="ApbA_C"/>
    <property type="match status" value="1"/>
</dbReference>
<feature type="domain" description="Ketopantoate reductase C-terminal" evidence="5">
    <location>
        <begin position="287"/>
        <end position="406"/>
    </location>
</feature>
<evidence type="ECO:0000313" key="6">
    <source>
        <dbReference type="EMBL" id="KAL3425263.1"/>
    </source>
</evidence>
<evidence type="ECO:0000313" key="7">
    <source>
        <dbReference type="Proteomes" id="UP001629113"/>
    </source>
</evidence>
<accession>A0ABR4PPJ0</accession>
<keyword evidence="7" id="KW-1185">Reference proteome</keyword>
<dbReference type="Gene3D" id="1.10.1040.10">
    <property type="entry name" value="N-(1-d-carboxylethyl)-l-norvaline Dehydrogenase, domain 2"/>
    <property type="match status" value="1"/>
</dbReference>
<feature type="domain" description="Ketopantoate reductase N-terminal" evidence="4">
    <location>
        <begin position="87"/>
        <end position="243"/>
    </location>
</feature>
<comment type="similarity">
    <text evidence="1">Belongs to the ketopantoate reductase family.</text>
</comment>
<evidence type="ECO:0000259" key="4">
    <source>
        <dbReference type="Pfam" id="PF02558"/>
    </source>
</evidence>
<reference evidence="6 7" key="1">
    <citation type="submission" date="2024-06" db="EMBL/GenBank/DDBJ databases">
        <title>Complete genome of Phlyctema vagabunda strain 19-DSS-EL-015.</title>
        <authorList>
            <person name="Fiorenzani C."/>
        </authorList>
    </citation>
    <scope>NUCLEOTIDE SEQUENCE [LARGE SCALE GENOMIC DNA]</scope>
    <source>
        <strain evidence="6 7">19-DSS-EL-015</strain>
    </source>
</reference>
<dbReference type="InterPro" id="IPR013752">
    <property type="entry name" value="KPA_reductase"/>
</dbReference>
<dbReference type="Gene3D" id="3.40.50.720">
    <property type="entry name" value="NAD(P)-binding Rossmann-like Domain"/>
    <property type="match status" value="1"/>
</dbReference>
<dbReference type="InterPro" id="IPR036291">
    <property type="entry name" value="NAD(P)-bd_dom_sf"/>
</dbReference>
<dbReference type="InterPro" id="IPR003710">
    <property type="entry name" value="ApbA"/>
</dbReference>
<dbReference type="EMBL" id="JBFCZG010000002">
    <property type="protein sequence ID" value="KAL3425263.1"/>
    <property type="molecule type" value="Genomic_DNA"/>
</dbReference>
<sequence length="426" mass="47315">MQLYRHRGLTLFRRNRAYIRSGYSLHPHPTFSSQRVPRQDCEKIAAPSHHHDKIRPLSSLTQHPPQINQQTAKEYPYSMGSGTRPKVCLVGSGGVGTIASVVLEKAGAHVTAVLRSKYRVIKEKGWDIESVDHGEIKGWRPNRVVNVVSDAANEGGEPVHFDFVVVCMKQLPDLYSITDIISPVVSPQVTAIVLIQNGIDIEQPIIESFPTNTVMSSVSVIGSKTVGENTVIQIGRDIQTIGPHFHACGGRSNEDQLRKTKEFVDLYNLGLKDAPTEALVTLTEDMPAARWHKVLWNGTFNTVCAVMRMNVGEICASAGRERLLIPMMYEIWNVAKASGIHLPESDIRSQANRVATNSIFRPSMLIDVDYGRPMELEVILGSVLRRAENTSTSTPIINTIYELLRMRKWEMETAAVQPKASEGTTS</sequence>
<comment type="caution">
    <text evidence="6">The sequence shown here is derived from an EMBL/GenBank/DDBJ whole genome shotgun (WGS) entry which is preliminary data.</text>
</comment>
<evidence type="ECO:0000256" key="3">
    <source>
        <dbReference type="ARBA" id="ARBA00023002"/>
    </source>
</evidence>
<proteinExistence type="inferred from homology"/>
<dbReference type="InterPro" id="IPR051402">
    <property type="entry name" value="KPR-Related"/>
</dbReference>
<dbReference type="InterPro" id="IPR013328">
    <property type="entry name" value="6PGD_dom2"/>
</dbReference>
<protein>
    <submittedName>
        <fullName evidence="6">2-dehydropantoate 2-reductase</fullName>
    </submittedName>
</protein>
<name>A0ABR4PPJ0_9HELO</name>
<evidence type="ECO:0000259" key="5">
    <source>
        <dbReference type="Pfam" id="PF08546"/>
    </source>
</evidence>
<dbReference type="SUPFAM" id="SSF51735">
    <property type="entry name" value="NAD(P)-binding Rossmann-fold domains"/>
    <property type="match status" value="1"/>
</dbReference>
<dbReference type="InterPro" id="IPR013332">
    <property type="entry name" value="KPR_N"/>
</dbReference>
<dbReference type="PANTHER" id="PTHR21708:SF30">
    <property type="entry name" value="2-DEHYDROPANTOATE 2-REDUCTASE-RELATED"/>
    <property type="match status" value="1"/>
</dbReference>
<evidence type="ECO:0000256" key="2">
    <source>
        <dbReference type="ARBA" id="ARBA00022857"/>
    </source>
</evidence>